<sequence>MKTEMGELIVGAYLKQIEGCDFIEYNARPRGGGLKGLDELDVIGMNFETNTAYLCEVTTHLLGALYVDNKTTVERIAKKHLRQKDYAETYLKNFKYIRYMFWSPYVPVGYITTGLSELPDLELIIDKEYTKKIDELREIARRTTNDSGNDFFRALQILEHLR</sequence>
<comment type="caution">
    <text evidence="1">The sequence shown here is derived from an EMBL/GenBank/DDBJ whole genome shotgun (WGS) entry which is preliminary data.</text>
</comment>
<dbReference type="RefSeq" id="WP_302880585.1">
    <property type="nucleotide sequence ID" value="NZ_JAUMKJ010000039.1"/>
</dbReference>
<keyword evidence="2" id="KW-1185">Reference proteome</keyword>
<gene>
    <name evidence="1" type="ORF">Q3C12_25235</name>
</gene>
<organism evidence="1 2">
    <name type="scientific">Paenibacillus ehimensis</name>
    <dbReference type="NCBI Taxonomy" id="79264"/>
    <lineage>
        <taxon>Bacteria</taxon>
        <taxon>Bacillati</taxon>
        <taxon>Bacillota</taxon>
        <taxon>Bacilli</taxon>
        <taxon>Bacillales</taxon>
        <taxon>Paenibacillaceae</taxon>
        <taxon>Paenibacillus</taxon>
    </lineage>
</organism>
<protein>
    <submittedName>
        <fullName evidence="1">Uncharacterized protein</fullName>
    </submittedName>
</protein>
<dbReference type="Proteomes" id="UP001168883">
    <property type="component" value="Unassembled WGS sequence"/>
</dbReference>
<dbReference type="EMBL" id="JAUMKJ010000039">
    <property type="protein sequence ID" value="MDO3680317.1"/>
    <property type="molecule type" value="Genomic_DNA"/>
</dbReference>
<name>A0ABT8VH71_9BACL</name>
<evidence type="ECO:0000313" key="2">
    <source>
        <dbReference type="Proteomes" id="UP001168883"/>
    </source>
</evidence>
<proteinExistence type="predicted"/>
<accession>A0ABT8VH71</accession>
<evidence type="ECO:0000313" key="1">
    <source>
        <dbReference type="EMBL" id="MDO3680317.1"/>
    </source>
</evidence>
<reference evidence="1" key="1">
    <citation type="submission" date="2023-07" db="EMBL/GenBank/DDBJ databases">
        <authorList>
            <person name="Aktuganov G."/>
            <person name="Boyko T."/>
            <person name="Delegan Y."/>
            <person name="Galimzianova N."/>
            <person name="Gilvanova E."/>
            <person name="Korobov V."/>
            <person name="Kuzmina L."/>
            <person name="Melentiev A."/>
            <person name="Milman P."/>
            <person name="Ryabova A."/>
            <person name="Stupak E."/>
            <person name="Yasakov T."/>
            <person name="Zharikova N."/>
            <person name="Zhurenko E."/>
        </authorList>
    </citation>
    <scope>NUCLEOTIDE SEQUENCE</scope>
    <source>
        <strain evidence="1">IB-739</strain>
    </source>
</reference>